<feature type="signal peptide" evidence="5">
    <location>
        <begin position="1"/>
        <end position="25"/>
    </location>
</feature>
<keyword evidence="1 2" id="KW-1015">Disulfide bond</keyword>
<dbReference type="InterPro" id="IPR036055">
    <property type="entry name" value="LDL_receptor-like_sf"/>
</dbReference>
<dbReference type="CDD" id="cd00112">
    <property type="entry name" value="LDLa"/>
    <property type="match status" value="1"/>
</dbReference>
<feature type="transmembrane region" description="Helical" evidence="4">
    <location>
        <begin position="365"/>
        <end position="389"/>
    </location>
</feature>
<feature type="chain" id="PRO_5034088391" evidence="5">
    <location>
        <begin position="26"/>
        <end position="517"/>
    </location>
</feature>
<dbReference type="Proteomes" id="UP000694845">
    <property type="component" value="Unplaced"/>
</dbReference>
<protein>
    <submittedName>
        <fullName evidence="8">Uncharacterized protein LOC110973861</fullName>
    </submittedName>
</protein>
<comment type="caution">
    <text evidence="2">Lacks conserved residue(s) required for the propagation of feature annotation.</text>
</comment>
<dbReference type="OrthoDB" id="2019384at2759"/>
<dbReference type="OMA" id="MAIFFHC"/>
<evidence type="ECO:0000256" key="5">
    <source>
        <dbReference type="SAM" id="SignalP"/>
    </source>
</evidence>
<dbReference type="InterPro" id="IPR002172">
    <property type="entry name" value="LDrepeatLR_classA_rpt"/>
</dbReference>
<evidence type="ECO:0000313" key="7">
    <source>
        <dbReference type="Proteomes" id="UP000694845"/>
    </source>
</evidence>
<dbReference type="Gene3D" id="4.10.400.10">
    <property type="entry name" value="Low-density Lipoprotein Receptor"/>
    <property type="match status" value="1"/>
</dbReference>
<name>A0A8B7XKQ9_ACAPL</name>
<feature type="disulfide bond" evidence="2">
    <location>
        <begin position="125"/>
        <end position="134"/>
    </location>
</feature>
<reference evidence="8" key="1">
    <citation type="submission" date="2025-08" db="UniProtKB">
        <authorList>
            <consortium name="RefSeq"/>
        </authorList>
    </citation>
    <scope>IDENTIFICATION</scope>
</reference>
<dbReference type="Pfam" id="PF00057">
    <property type="entry name" value="Ldl_recept_a"/>
    <property type="match status" value="1"/>
</dbReference>
<gene>
    <name evidence="8" type="primary">LOC110973861</name>
</gene>
<dbReference type="PROSITE" id="PS01186">
    <property type="entry name" value="EGF_2"/>
    <property type="match status" value="1"/>
</dbReference>
<feature type="domain" description="EGF-like" evidence="6">
    <location>
        <begin position="90"/>
        <end position="135"/>
    </location>
</feature>
<keyword evidence="4" id="KW-0812">Transmembrane</keyword>
<dbReference type="InterPro" id="IPR023415">
    <property type="entry name" value="LDLR_class-A_CS"/>
</dbReference>
<keyword evidence="4" id="KW-0472">Membrane</keyword>
<feature type="region of interest" description="Disordered" evidence="3">
    <location>
        <begin position="310"/>
        <end position="331"/>
    </location>
</feature>
<dbReference type="SMART" id="SM00192">
    <property type="entry name" value="LDLa"/>
    <property type="match status" value="1"/>
</dbReference>
<dbReference type="AlphaFoldDB" id="A0A8B7XKQ9"/>
<keyword evidence="2" id="KW-0245">EGF-like domain</keyword>
<evidence type="ECO:0000256" key="3">
    <source>
        <dbReference type="SAM" id="MobiDB-lite"/>
    </source>
</evidence>
<keyword evidence="5" id="KW-0732">Signal</keyword>
<accession>A0A8B7XKQ9</accession>
<dbReference type="SUPFAM" id="SSF57196">
    <property type="entry name" value="EGF/Laminin"/>
    <property type="match status" value="1"/>
</dbReference>
<dbReference type="GeneID" id="110973861"/>
<dbReference type="InterPro" id="IPR000742">
    <property type="entry name" value="EGF"/>
</dbReference>
<evidence type="ECO:0000256" key="2">
    <source>
        <dbReference type="PROSITE-ProRule" id="PRU00076"/>
    </source>
</evidence>
<keyword evidence="7" id="KW-1185">Reference proteome</keyword>
<dbReference type="SUPFAM" id="SSF57424">
    <property type="entry name" value="LDL receptor-like module"/>
    <property type="match status" value="1"/>
</dbReference>
<evidence type="ECO:0000256" key="4">
    <source>
        <dbReference type="SAM" id="Phobius"/>
    </source>
</evidence>
<keyword evidence="4" id="KW-1133">Transmembrane helix</keyword>
<feature type="compositionally biased region" description="Polar residues" evidence="3">
    <location>
        <begin position="310"/>
        <end position="325"/>
    </location>
</feature>
<dbReference type="RefSeq" id="XP_022080726.1">
    <property type="nucleotide sequence ID" value="XM_022225034.1"/>
</dbReference>
<evidence type="ECO:0000256" key="1">
    <source>
        <dbReference type="ARBA" id="ARBA00023157"/>
    </source>
</evidence>
<feature type="region of interest" description="Disordered" evidence="3">
    <location>
        <begin position="402"/>
        <end position="424"/>
    </location>
</feature>
<dbReference type="PROSITE" id="PS50068">
    <property type="entry name" value="LDLRA_2"/>
    <property type="match status" value="1"/>
</dbReference>
<dbReference type="KEGG" id="aplc:110973861"/>
<evidence type="ECO:0000259" key="6">
    <source>
        <dbReference type="PROSITE" id="PS50026"/>
    </source>
</evidence>
<proteinExistence type="predicted"/>
<dbReference type="PROSITE" id="PS50026">
    <property type="entry name" value="EGF_3"/>
    <property type="match status" value="1"/>
</dbReference>
<feature type="compositionally biased region" description="Acidic residues" evidence="3">
    <location>
        <begin position="406"/>
        <end position="415"/>
    </location>
</feature>
<dbReference type="PROSITE" id="PS01209">
    <property type="entry name" value="LDLRA_1"/>
    <property type="match status" value="1"/>
</dbReference>
<sequence length="517" mass="55863">MPATKHTVVNHSCQVFMVYIALVSAILSSEGTAIPQGAKRSRSVTDCVADSAVRLVRCGYTEGCILANFRCDGVMDCEDGSDESEATCRGGSACDQSRDPRCPNHSTCRSVVESQTRLAHHVCDCVDPFTGPNCTETKTTTVRQATTKVMDEAGQYSSTVTTKMSTSVISSRTQRAGSPHSLIQTPAVGLKNTTPSVFTPGFNKNYTDSSGGNTTVVASSHSLRARTDATIMTQLTSLATTDKQVNYSGTPTTRQQSNQRTHVMPEDVTNLSGTATIHENGPTPKVSTVSTPLVDTLTQLSIVSTVPLTSTGKENSSIQPMQHQPTVIPKPETILPDNGRVLYVPSSSLPPSDDAGLNSKTQGPVWWALGVVFGLLTLIPMAIFFHCWIRRKGFSMLDSKTKKDDEETIISDETQENSKPKHQRNISISSIKLKENSTLLGKELPLDVNMNKSAPIPPVILITPPPGSSVGAPSAMAQKRYWKKQNLPDTQLWFPDDGSEETPYFVTDNVPLPVSFV</sequence>
<dbReference type="PROSITE" id="PS00022">
    <property type="entry name" value="EGF_1"/>
    <property type="match status" value="1"/>
</dbReference>
<organism evidence="7 8">
    <name type="scientific">Acanthaster planci</name>
    <name type="common">Crown-of-thorns starfish</name>
    <dbReference type="NCBI Taxonomy" id="133434"/>
    <lineage>
        <taxon>Eukaryota</taxon>
        <taxon>Metazoa</taxon>
        <taxon>Echinodermata</taxon>
        <taxon>Eleutherozoa</taxon>
        <taxon>Asterozoa</taxon>
        <taxon>Asteroidea</taxon>
        <taxon>Valvatacea</taxon>
        <taxon>Valvatida</taxon>
        <taxon>Acanthasteridae</taxon>
        <taxon>Acanthaster</taxon>
    </lineage>
</organism>
<evidence type="ECO:0000313" key="8">
    <source>
        <dbReference type="RefSeq" id="XP_022080726.1"/>
    </source>
</evidence>